<keyword evidence="12" id="KW-1185">Reference proteome</keyword>
<dbReference type="SMART" id="SM00220">
    <property type="entry name" value="S_TKc"/>
    <property type="match status" value="1"/>
</dbReference>
<evidence type="ECO:0000256" key="1">
    <source>
        <dbReference type="ARBA" id="ARBA00012513"/>
    </source>
</evidence>
<evidence type="ECO:0000256" key="5">
    <source>
        <dbReference type="ARBA" id="ARBA00022777"/>
    </source>
</evidence>
<evidence type="ECO:0000256" key="6">
    <source>
        <dbReference type="ARBA" id="ARBA00022840"/>
    </source>
</evidence>
<feature type="compositionally biased region" description="Pro residues" evidence="9">
    <location>
        <begin position="518"/>
        <end position="533"/>
    </location>
</feature>
<dbReference type="Pfam" id="PF00069">
    <property type="entry name" value="Pkinase"/>
    <property type="match status" value="1"/>
</dbReference>
<feature type="compositionally biased region" description="Acidic residues" evidence="9">
    <location>
        <begin position="483"/>
        <end position="492"/>
    </location>
</feature>
<sequence>MAQPQFPAPYDTTDRQDPAKIASYLKQRSFFQLDPPYARPNAIPLDYRVRDWHSSDHPPNSPLFPVFVGYEVYKNLPEGYREYDRDLEPRHIKQWLDADKMELDDWVTGLRNRRRWYGVKVLGTGGGGKVGLWKYDGSFGRGDNPIKEHRQVVIKEVLNYYNSGKSLSVESSANDFFREIGPKHLAISLTPGRKLTKADVVNEGLDASWRVEVRRLIYEYCELGDAWDLISRRRNAVQPFNEVTLWRIFSCLTNAIVEMAPGGVYRDDVSRVWERAPTKPWPVWCHMDIKAENILVKEDSDKARFANTPMFKIADFGNALQIPPGYMQNLYFRQSIRRSGTRGHHLPEQFTEQWDYRNWNTAGVAGVYGVKSNVWHIGHIMFSFAELNPQPDEGVPPSFLPDFPVCEEHPKGSTYNEMLRDIPNYSGEFKDLVWECLYEVPRHRPSLRELKKRVVQGLKAAIAASDGAVEPWENFLPPQPPVEEMEDSDDMDFGSRRRKKRRKKQRARAPARGRRRTPAPPVQPDPAANPNPPVFLNLRDLIRRAANMPTPG</sequence>
<gene>
    <name evidence="11" type="ORF">BJ875DRAFT_514380</name>
</gene>
<evidence type="ECO:0000256" key="4">
    <source>
        <dbReference type="ARBA" id="ARBA00022741"/>
    </source>
</evidence>
<accession>A0A9P7YEZ2</accession>
<keyword evidence="3" id="KW-0808">Transferase</keyword>
<keyword evidence="5 11" id="KW-0418">Kinase</keyword>
<dbReference type="PANTHER" id="PTHR43671">
    <property type="entry name" value="SERINE/THREONINE-PROTEIN KINASE NEK"/>
    <property type="match status" value="1"/>
</dbReference>
<evidence type="ECO:0000259" key="10">
    <source>
        <dbReference type="PROSITE" id="PS50011"/>
    </source>
</evidence>
<evidence type="ECO:0000256" key="2">
    <source>
        <dbReference type="ARBA" id="ARBA00022527"/>
    </source>
</evidence>
<dbReference type="GO" id="GO:0004674">
    <property type="term" value="F:protein serine/threonine kinase activity"/>
    <property type="evidence" value="ECO:0007669"/>
    <property type="project" value="UniProtKB-KW"/>
</dbReference>
<evidence type="ECO:0000256" key="3">
    <source>
        <dbReference type="ARBA" id="ARBA00022679"/>
    </source>
</evidence>
<organism evidence="11 12">
    <name type="scientific">Amylocarpus encephaloides</name>
    <dbReference type="NCBI Taxonomy" id="45428"/>
    <lineage>
        <taxon>Eukaryota</taxon>
        <taxon>Fungi</taxon>
        <taxon>Dikarya</taxon>
        <taxon>Ascomycota</taxon>
        <taxon>Pezizomycotina</taxon>
        <taxon>Leotiomycetes</taxon>
        <taxon>Helotiales</taxon>
        <taxon>Helotiales incertae sedis</taxon>
        <taxon>Amylocarpus</taxon>
    </lineage>
</organism>
<keyword evidence="2" id="KW-0723">Serine/threonine-protein kinase</keyword>
<dbReference type="GO" id="GO:0005524">
    <property type="term" value="F:ATP binding"/>
    <property type="evidence" value="ECO:0007669"/>
    <property type="project" value="UniProtKB-KW"/>
</dbReference>
<feature type="compositionally biased region" description="Basic residues" evidence="9">
    <location>
        <begin position="496"/>
        <end position="517"/>
    </location>
</feature>
<keyword evidence="4" id="KW-0547">Nucleotide-binding</keyword>
<dbReference type="Proteomes" id="UP000824998">
    <property type="component" value="Unassembled WGS sequence"/>
</dbReference>
<evidence type="ECO:0000313" key="12">
    <source>
        <dbReference type="Proteomes" id="UP000824998"/>
    </source>
</evidence>
<comment type="caution">
    <text evidence="11">The sequence shown here is derived from an EMBL/GenBank/DDBJ whole genome shotgun (WGS) entry which is preliminary data.</text>
</comment>
<dbReference type="Gene3D" id="1.10.510.10">
    <property type="entry name" value="Transferase(Phosphotransferase) domain 1"/>
    <property type="match status" value="1"/>
</dbReference>
<evidence type="ECO:0000313" key="11">
    <source>
        <dbReference type="EMBL" id="KAG9232504.1"/>
    </source>
</evidence>
<dbReference type="InterPro" id="IPR050660">
    <property type="entry name" value="NEK_Ser/Thr_kinase"/>
</dbReference>
<dbReference type="EMBL" id="MU251545">
    <property type="protein sequence ID" value="KAG9232504.1"/>
    <property type="molecule type" value="Genomic_DNA"/>
</dbReference>
<dbReference type="PROSITE" id="PS50011">
    <property type="entry name" value="PROTEIN_KINASE_DOM"/>
    <property type="match status" value="1"/>
</dbReference>
<reference evidence="11" key="1">
    <citation type="journal article" date="2021" name="IMA Fungus">
        <title>Genomic characterization of three marine fungi, including Emericellopsis atlantica sp. nov. with signatures of a generalist lifestyle and marine biomass degradation.</title>
        <authorList>
            <person name="Hagestad O.C."/>
            <person name="Hou L."/>
            <person name="Andersen J.H."/>
            <person name="Hansen E.H."/>
            <person name="Altermark B."/>
            <person name="Li C."/>
            <person name="Kuhnert E."/>
            <person name="Cox R.J."/>
            <person name="Crous P.W."/>
            <person name="Spatafora J.W."/>
            <person name="Lail K."/>
            <person name="Amirebrahimi M."/>
            <person name="Lipzen A."/>
            <person name="Pangilinan J."/>
            <person name="Andreopoulos W."/>
            <person name="Hayes R.D."/>
            <person name="Ng V."/>
            <person name="Grigoriev I.V."/>
            <person name="Jackson S.A."/>
            <person name="Sutton T.D.S."/>
            <person name="Dobson A.D.W."/>
            <person name="Rama T."/>
        </authorList>
    </citation>
    <scope>NUCLEOTIDE SEQUENCE</scope>
    <source>
        <strain evidence="11">TRa018bII</strain>
    </source>
</reference>
<feature type="domain" description="Protein kinase" evidence="10">
    <location>
        <begin position="116"/>
        <end position="458"/>
    </location>
</feature>
<dbReference type="PANTHER" id="PTHR43671:SF98">
    <property type="entry name" value="SERINE_THREONINE-PROTEIN KINASE NEK11"/>
    <property type="match status" value="1"/>
</dbReference>
<keyword evidence="6" id="KW-0067">ATP-binding</keyword>
<dbReference type="EC" id="2.7.11.1" evidence="1"/>
<evidence type="ECO:0000256" key="7">
    <source>
        <dbReference type="ARBA" id="ARBA00047899"/>
    </source>
</evidence>
<comment type="catalytic activity">
    <reaction evidence="7">
        <text>L-threonyl-[protein] + ATP = O-phospho-L-threonyl-[protein] + ADP + H(+)</text>
        <dbReference type="Rhea" id="RHEA:46608"/>
        <dbReference type="Rhea" id="RHEA-COMP:11060"/>
        <dbReference type="Rhea" id="RHEA-COMP:11605"/>
        <dbReference type="ChEBI" id="CHEBI:15378"/>
        <dbReference type="ChEBI" id="CHEBI:30013"/>
        <dbReference type="ChEBI" id="CHEBI:30616"/>
        <dbReference type="ChEBI" id="CHEBI:61977"/>
        <dbReference type="ChEBI" id="CHEBI:456216"/>
        <dbReference type="EC" id="2.7.11.1"/>
    </reaction>
</comment>
<feature type="region of interest" description="Disordered" evidence="9">
    <location>
        <begin position="470"/>
        <end position="536"/>
    </location>
</feature>
<dbReference type="InterPro" id="IPR011009">
    <property type="entry name" value="Kinase-like_dom_sf"/>
</dbReference>
<proteinExistence type="predicted"/>
<dbReference type="SUPFAM" id="SSF56112">
    <property type="entry name" value="Protein kinase-like (PK-like)"/>
    <property type="match status" value="1"/>
</dbReference>
<evidence type="ECO:0000256" key="8">
    <source>
        <dbReference type="ARBA" id="ARBA00048679"/>
    </source>
</evidence>
<dbReference type="InterPro" id="IPR000719">
    <property type="entry name" value="Prot_kinase_dom"/>
</dbReference>
<evidence type="ECO:0000256" key="9">
    <source>
        <dbReference type="SAM" id="MobiDB-lite"/>
    </source>
</evidence>
<dbReference type="AlphaFoldDB" id="A0A9P7YEZ2"/>
<dbReference type="OrthoDB" id="4062651at2759"/>
<comment type="catalytic activity">
    <reaction evidence="8">
        <text>L-seryl-[protein] + ATP = O-phospho-L-seryl-[protein] + ADP + H(+)</text>
        <dbReference type="Rhea" id="RHEA:17989"/>
        <dbReference type="Rhea" id="RHEA-COMP:9863"/>
        <dbReference type="Rhea" id="RHEA-COMP:11604"/>
        <dbReference type="ChEBI" id="CHEBI:15378"/>
        <dbReference type="ChEBI" id="CHEBI:29999"/>
        <dbReference type="ChEBI" id="CHEBI:30616"/>
        <dbReference type="ChEBI" id="CHEBI:83421"/>
        <dbReference type="ChEBI" id="CHEBI:456216"/>
        <dbReference type="EC" id="2.7.11.1"/>
    </reaction>
</comment>
<name>A0A9P7YEZ2_9HELO</name>
<protein>
    <recommendedName>
        <fullName evidence="1">non-specific serine/threonine protein kinase</fullName>
        <ecNumber evidence="1">2.7.11.1</ecNumber>
    </recommendedName>
</protein>